<dbReference type="RefSeq" id="WP_130607086.1">
    <property type="nucleotide sequence ID" value="NZ_AP019368.1"/>
</dbReference>
<accession>A0A4P2VHP0</accession>
<name>A0A4P2VHP0_FLUSA</name>
<reference evidence="1 2" key="1">
    <citation type="submission" date="2018-12" db="EMBL/GenBank/DDBJ databases">
        <title>Rubrispira sanarue gen. nov., sp., nov., a member of the order Silvanigrellales, isolated from a brackish lake in Hamamatsu Japan.</title>
        <authorList>
            <person name="Maejima Y."/>
            <person name="Iino T."/>
            <person name="Muraguchi Y."/>
            <person name="Fukuda K."/>
            <person name="Nojiri H."/>
            <person name="Ohkuma M."/>
            <person name="Moriuchi R."/>
            <person name="Dohra H."/>
            <person name="Kimbara K."/>
            <person name="Shintani M."/>
        </authorList>
    </citation>
    <scope>NUCLEOTIDE SEQUENCE [LARGE SCALE GENOMIC DNA]</scope>
    <source>
        <strain evidence="1 2">RF1110005</strain>
    </source>
</reference>
<organism evidence="1 2">
    <name type="scientific">Fluviispira sanaruensis</name>
    <dbReference type="NCBI Taxonomy" id="2493639"/>
    <lineage>
        <taxon>Bacteria</taxon>
        <taxon>Pseudomonadati</taxon>
        <taxon>Bdellovibrionota</taxon>
        <taxon>Oligoflexia</taxon>
        <taxon>Silvanigrellales</taxon>
        <taxon>Silvanigrellaceae</taxon>
        <taxon>Fluviispira</taxon>
    </lineage>
</organism>
<evidence type="ECO:0000313" key="1">
    <source>
        <dbReference type="EMBL" id="BBH52513.1"/>
    </source>
</evidence>
<sequence length="189" mass="22431">MANFISEQQIVNEEYFIDNYIFSKLNEKYADIDYKTVMGSLNEIQNVFGGNDNWASASLTYADNLISIKRHEKEFDEKKSFTFCILSKNSREYLGCIYIKPIKVKTDLDLRKLYYDAQILFWTVAKNNISIDDEVYKNILHFIKNEWSFKRVAYPGRNISWENWENMKIGIYINDRDLCPHVGEYHGKE</sequence>
<protein>
    <submittedName>
        <fullName evidence="1">Uncharacterized protein</fullName>
    </submittedName>
</protein>
<dbReference type="Proteomes" id="UP000291236">
    <property type="component" value="Chromosome"/>
</dbReference>
<dbReference type="EMBL" id="AP019368">
    <property type="protein sequence ID" value="BBH52513.1"/>
    <property type="molecule type" value="Genomic_DNA"/>
</dbReference>
<proteinExistence type="predicted"/>
<dbReference type="KEGG" id="sbf:JCM31447_09540"/>
<evidence type="ECO:0000313" key="2">
    <source>
        <dbReference type="Proteomes" id="UP000291236"/>
    </source>
</evidence>
<dbReference type="AlphaFoldDB" id="A0A4P2VHP0"/>
<gene>
    <name evidence="1" type="ORF">JCM31447_09540</name>
</gene>
<keyword evidence="2" id="KW-1185">Reference proteome</keyword>
<dbReference type="OrthoDB" id="1424091at2"/>